<accession>A0A368FIC7</accession>
<organism evidence="2 3">
    <name type="scientific">Ancylostoma caninum</name>
    <name type="common">Dog hookworm</name>
    <dbReference type="NCBI Taxonomy" id="29170"/>
    <lineage>
        <taxon>Eukaryota</taxon>
        <taxon>Metazoa</taxon>
        <taxon>Ecdysozoa</taxon>
        <taxon>Nematoda</taxon>
        <taxon>Chromadorea</taxon>
        <taxon>Rhabditida</taxon>
        <taxon>Rhabditina</taxon>
        <taxon>Rhabditomorpha</taxon>
        <taxon>Strongyloidea</taxon>
        <taxon>Ancylostomatidae</taxon>
        <taxon>Ancylostomatinae</taxon>
        <taxon>Ancylostoma</taxon>
    </lineage>
</organism>
<reference evidence="2 3" key="1">
    <citation type="submission" date="2014-10" db="EMBL/GenBank/DDBJ databases">
        <title>Draft genome of the hookworm Ancylostoma caninum.</title>
        <authorList>
            <person name="Mitreva M."/>
        </authorList>
    </citation>
    <scope>NUCLEOTIDE SEQUENCE [LARGE SCALE GENOMIC DNA]</scope>
    <source>
        <strain evidence="2 3">Baltimore</strain>
    </source>
</reference>
<evidence type="ECO:0000256" key="1">
    <source>
        <dbReference type="SAM" id="MobiDB-lite"/>
    </source>
</evidence>
<evidence type="ECO:0008006" key="4">
    <source>
        <dbReference type="Google" id="ProtNLM"/>
    </source>
</evidence>
<evidence type="ECO:0000313" key="2">
    <source>
        <dbReference type="EMBL" id="RCN31974.1"/>
    </source>
</evidence>
<keyword evidence="3" id="KW-1185">Reference proteome</keyword>
<evidence type="ECO:0000313" key="3">
    <source>
        <dbReference type="Proteomes" id="UP000252519"/>
    </source>
</evidence>
<feature type="compositionally biased region" description="Basic and acidic residues" evidence="1">
    <location>
        <begin position="14"/>
        <end position="28"/>
    </location>
</feature>
<dbReference type="EMBL" id="JOJR01001184">
    <property type="protein sequence ID" value="RCN31974.1"/>
    <property type="molecule type" value="Genomic_DNA"/>
</dbReference>
<dbReference type="OrthoDB" id="10638573at2759"/>
<dbReference type="AlphaFoldDB" id="A0A368FIC7"/>
<comment type="caution">
    <text evidence="2">The sequence shown here is derived from an EMBL/GenBank/DDBJ whole genome shotgun (WGS) entry which is preliminary data.</text>
</comment>
<name>A0A368FIC7_ANCCA</name>
<proteinExistence type="predicted"/>
<feature type="region of interest" description="Disordered" evidence="1">
    <location>
        <begin position="1"/>
        <end position="28"/>
    </location>
</feature>
<dbReference type="Proteomes" id="UP000252519">
    <property type="component" value="Unassembled WGS sequence"/>
</dbReference>
<protein>
    <recommendedName>
        <fullName evidence="4">CCDC66 domain-containing protein</fullName>
    </recommendedName>
</protein>
<gene>
    <name evidence="2" type="ORF">ANCCAN_22230</name>
</gene>
<sequence length="184" mass="21141">MAWPKEPIQADRPLWLEHQSHEDQDDRERIRQELERRLHEARLRKEQEQIMERARAQAELRAQAEARAREEARARAEAEARAAARARAEALAAAEARAQAEARAKQLKQNVTRPRAWIKAAFGDQRPTEDRPPGPPVLSIRRYRPYDLNSVYAASREVTTGVTTTTQEVCMFLLLGSNMSLPPW</sequence>